<evidence type="ECO:0000313" key="2">
    <source>
        <dbReference type="EMBL" id="MCE3363289.1"/>
    </source>
</evidence>
<dbReference type="AlphaFoldDB" id="A0AAW4YBG8"/>
<feature type="domain" description="Alpha/beta hydrolase fold-3" evidence="1">
    <location>
        <begin position="6"/>
        <end position="65"/>
    </location>
</feature>
<reference evidence="2" key="2">
    <citation type="submission" date="2023-08" db="EMBL/GenBank/DDBJ databases">
        <authorList>
            <person name="Zhao H."/>
            <person name="Wang X."/>
        </authorList>
    </citation>
    <scope>NUCLEOTIDE SEQUENCE</scope>
    <source>
        <strain evidence="2">NC-4</strain>
    </source>
</reference>
<dbReference type="GO" id="GO:0016787">
    <property type="term" value="F:hydrolase activity"/>
    <property type="evidence" value="ECO:0007669"/>
    <property type="project" value="UniProtKB-KW"/>
</dbReference>
<dbReference type="EMBL" id="JAIUEN010000139">
    <property type="protein sequence ID" value="MCE3363289.1"/>
    <property type="molecule type" value="Genomic_DNA"/>
</dbReference>
<sequence length="92" mass="10760">WANGLPLTDKRISPINGTIEGLPPVYMFGGGREMTHPDMKLFEQMMLQHHQYIEFYDYPKMVHDFPIYPIRQSHKAIKQIAKSIDEDVTQNN</sequence>
<gene>
    <name evidence="2" type="ORF">LB359_13300</name>
</gene>
<feature type="non-terminal residue" evidence="2">
    <location>
        <position position="1"/>
    </location>
</feature>
<evidence type="ECO:0000259" key="1">
    <source>
        <dbReference type="Pfam" id="PF07859"/>
    </source>
</evidence>
<dbReference type="InterPro" id="IPR029058">
    <property type="entry name" value="AB_hydrolase_fold"/>
</dbReference>
<evidence type="ECO:0000313" key="3">
    <source>
        <dbReference type="Proteomes" id="UP001200271"/>
    </source>
</evidence>
<name>A0AAW4YBG8_STAAU</name>
<reference evidence="2" key="1">
    <citation type="journal article" date="2021" name="Front Med (Lausanne)">
        <title>The Prevalence and Determinants of Fusidic Acid Resistance Among Methicillin-Resistant Staphylococcus aureus Clinical Isolates in China.</title>
        <authorList>
            <person name="Zhao H."/>
            <person name="Wang X."/>
            <person name="Wang B."/>
            <person name="Xu Y."/>
            <person name="Rao L."/>
            <person name="Wan B."/>
            <person name="Guo Y."/>
            <person name="Wu X."/>
            <person name="Yu J."/>
            <person name="Chen L."/>
            <person name="Li M."/>
            <person name="Yu F."/>
        </authorList>
    </citation>
    <scope>NUCLEOTIDE SEQUENCE</scope>
    <source>
        <strain evidence="2">NC-4</strain>
    </source>
</reference>
<dbReference type="Pfam" id="PF07859">
    <property type="entry name" value="Abhydrolase_3"/>
    <property type="match status" value="1"/>
</dbReference>
<keyword evidence="2" id="KW-0378">Hydrolase</keyword>
<dbReference type="Proteomes" id="UP001200271">
    <property type="component" value="Unassembled WGS sequence"/>
</dbReference>
<proteinExistence type="predicted"/>
<protein>
    <submittedName>
        <fullName evidence="2">Alpha/beta hydrolase</fullName>
    </submittedName>
</protein>
<dbReference type="InterPro" id="IPR013094">
    <property type="entry name" value="AB_hydrolase_3"/>
</dbReference>
<dbReference type="Gene3D" id="3.40.50.1820">
    <property type="entry name" value="alpha/beta hydrolase"/>
    <property type="match status" value="1"/>
</dbReference>
<organism evidence="2 3">
    <name type="scientific">Staphylococcus aureus</name>
    <dbReference type="NCBI Taxonomy" id="1280"/>
    <lineage>
        <taxon>Bacteria</taxon>
        <taxon>Bacillati</taxon>
        <taxon>Bacillota</taxon>
        <taxon>Bacilli</taxon>
        <taxon>Bacillales</taxon>
        <taxon>Staphylococcaceae</taxon>
        <taxon>Staphylococcus</taxon>
    </lineage>
</organism>
<dbReference type="SUPFAM" id="SSF53474">
    <property type="entry name" value="alpha/beta-Hydrolases"/>
    <property type="match status" value="1"/>
</dbReference>
<accession>A0AAW4YBG8</accession>
<comment type="caution">
    <text evidence="2">The sequence shown here is derived from an EMBL/GenBank/DDBJ whole genome shotgun (WGS) entry which is preliminary data.</text>
</comment>